<proteinExistence type="predicted"/>
<sequence length="134" mass="14980">MLTYEDILPLIKQGIADMTDAELVLFDYQQLGLLIISEIHTVTTCPDVYDPDWNDPVIKVFRESTFGPFYTVVGLPVQMHVKPVNPDRADHEVRALIHNPARLAPVANAIRQTLMENAENAAKLTAEEIAQGLQ</sequence>
<evidence type="ECO:0000313" key="1">
    <source>
        <dbReference type="EMBL" id="EEG06969.1"/>
    </source>
</evidence>
<comment type="caution">
    <text evidence="1">The sequence shown here is derived from an EMBL/GenBank/DDBJ whole genome shotgun (WGS) entry which is preliminary data.</text>
</comment>
<gene>
    <name evidence="1" type="ORF">FuraDRAFT_3552</name>
</gene>
<dbReference type="EMBL" id="ACIS01000012">
    <property type="protein sequence ID" value="EEG06969.1"/>
    <property type="molecule type" value="Genomic_DNA"/>
</dbReference>
<dbReference type="RefSeq" id="WP_008955571.1">
    <property type="nucleotide sequence ID" value="NZ_ACIS01000012.1"/>
</dbReference>
<keyword evidence="2" id="KW-1185">Reference proteome</keyword>
<evidence type="ECO:0000313" key="2">
    <source>
        <dbReference type="Proteomes" id="UP000003165"/>
    </source>
</evidence>
<dbReference type="Proteomes" id="UP000003165">
    <property type="component" value="Unassembled WGS sequence"/>
</dbReference>
<accession>B9Z866</accession>
<protein>
    <submittedName>
        <fullName evidence="1">Uncharacterized protein</fullName>
    </submittedName>
</protein>
<name>B9Z866_9NEIS</name>
<dbReference type="AlphaFoldDB" id="B9Z866"/>
<reference evidence="1 2" key="1">
    <citation type="submission" date="2009-02" db="EMBL/GenBank/DDBJ databases">
        <title>Sequencing of the draft genome and assembly of Lutiella nitroferrum 2002.</title>
        <authorList>
            <consortium name="US DOE Joint Genome Institute (JGI-PGF)"/>
            <person name="Lucas S."/>
            <person name="Copeland A."/>
            <person name="Lapidus A."/>
            <person name="Glavina del Rio T."/>
            <person name="Tice H."/>
            <person name="Bruce D."/>
            <person name="Goodwin L."/>
            <person name="Pitluck S."/>
            <person name="Larimer F."/>
            <person name="Land M.L."/>
            <person name="Hauser L."/>
            <person name="Coates J.D."/>
        </authorList>
    </citation>
    <scope>NUCLEOTIDE SEQUENCE [LARGE SCALE GENOMIC DNA]</scope>
    <source>
        <strain evidence="1 2">2002</strain>
    </source>
</reference>
<organism evidence="1 2">
    <name type="scientific">Pseudogulbenkiania ferrooxidans 2002</name>
    <dbReference type="NCBI Taxonomy" id="279714"/>
    <lineage>
        <taxon>Bacteria</taxon>
        <taxon>Pseudomonadati</taxon>
        <taxon>Pseudomonadota</taxon>
        <taxon>Betaproteobacteria</taxon>
        <taxon>Neisseriales</taxon>
        <taxon>Chromobacteriaceae</taxon>
        <taxon>Pseudogulbenkiania</taxon>
    </lineage>
</organism>